<dbReference type="HOGENOM" id="CLU_3245642_0_0_3"/>
<dbReference type="RefSeq" id="WP_012168274.1">
    <property type="nucleotide sequence ID" value="NC_009932.1"/>
</dbReference>
<dbReference type="AlphaFoldDB" id="A8ZQB9"/>
<organism evidence="1 2">
    <name type="scientific">Acaryochloris marina (strain MBIC 11017)</name>
    <dbReference type="NCBI Taxonomy" id="329726"/>
    <lineage>
        <taxon>Bacteria</taxon>
        <taxon>Bacillati</taxon>
        <taxon>Cyanobacteriota</taxon>
        <taxon>Cyanophyceae</taxon>
        <taxon>Acaryochloridales</taxon>
        <taxon>Acaryochloridaceae</taxon>
        <taxon>Acaryochloris</taxon>
    </lineage>
</organism>
<protein>
    <submittedName>
        <fullName evidence="1">Uncharacterized protein</fullName>
    </submittedName>
</protein>
<name>A8ZQB9_ACAM1</name>
<dbReference type="Proteomes" id="UP000000268">
    <property type="component" value="Plasmid pREB7"/>
</dbReference>
<evidence type="ECO:0000313" key="2">
    <source>
        <dbReference type="Proteomes" id="UP000000268"/>
    </source>
</evidence>
<proteinExistence type="predicted"/>
<keyword evidence="2" id="KW-1185">Reference proteome</keyword>
<gene>
    <name evidence="1" type="ordered locus">AM1_G0025</name>
</gene>
<geneLocation type="plasmid" evidence="1 2">
    <name>pREB7</name>
</geneLocation>
<reference evidence="1 2" key="1">
    <citation type="journal article" date="2008" name="Proc. Natl. Acad. Sci. U.S.A.">
        <title>Niche adaptation and genome expansion in the chlorophyll d-producing cyanobacterium Acaryochloris marina.</title>
        <authorList>
            <person name="Swingley W.D."/>
            <person name="Chen M."/>
            <person name="Cheung P.C."/>
            <person name="Conrad A.L."/>
            <person name="Dejesa L.C."/>
            <person name="Hao J."/>
            <person name="Honchak B.M."/>
            <person name="Karbach L.E."/>
            <person name="Kurdoglu A."/>
            <person name="Lahiri S."/>
            <person name="Mastrian S.D."/>
            <person name="Miyashita H."/>
            <person name="Page L."/>
            <person name="Ramakrishna P."/>
            <person name="Satoh S."/>
            <person name="Sattley W.M."/>
            <person name="Shimada Y."/>
            <person name="Taylor H.L."/>
            <person name="Tomo T."/>
            <person name="Tsuchiya T."/>
            <person name="Wang Z.T."/>
            <person name="Raymond J."/>
            <person name="Mimuro M."/>
            <person name="Blankenship R.E."/>
            <person name="Touchman J.W."/>
        </authorList>
    </citation>
    <scope>NUCLEOTIDE SEQUENCE [LARGE SCALE GENOMIC DNA]</scope>
    <source>
        <strain evidence="2">MBIC 11017</strain>
        <plasmid evidence="2">Plasmid pREB7</plasmid>
    </source>
</reference>
<evidence type="ECO:0000313" key="1">
    <source>
        <dbReference type="EMBL" id="ABW33205.1"/>
    </source>
</evidence>
<keyword evidence="1" id="KW-0614">Plasmid</keyword>
<sequence length="42" mass="4912">MELEATFDIQQVIEQRPTEAMERIAEMVGDFLDRERVALSWG</sequence>
<dbReference type="KEGG" id="amr:AM1_G0025"/>
<accession>A8ZQB9</accession>
<dbReference type="EMBL" id="CP000844">
    <property type="protein sequence ID" value="ABW33205.1"/>
    <property type="molecule type" value="Genomic_DNA"/>
</dbReference>